<gene>
    <name evidence="1" type="ORF">HYPSUDRAFT_59017</name>
</gene>
<evidence type="ECO:0000313" key="2">
    <source>
        <dbReference type="Proteomes" id="UP000054270"/>
    </source>
</evidence>
<organism evidence="1 2">
    <name type="scientific">Hypholoma sublateritium (strain FD-334 SS-4)</name>
    <dbReference type="NCBI Taxonomy" id="945553"/>
    <lineage>
        <taxon>Eukaryota</taxon>
        <taxon>Fungi</taxon>
        <taxon>Dikarya</taxon>
        <taxon>Basidiomycota</taxon>
        <taxon>Agaricomycotina</taxon>
        <taxon>Agaricomycetes</taxon>
        <taxon>Agaricomycetidae</taxon>
        <taxon>Agaricales</taxon>
        <taxon>Agaricineae</taxon>
        <taxon>Strophariaceae</taxon>
        <taxon>Hypholoma</taxon>
    </lineage>
</organism>
<protein>
    <submittedName>
        <fullName evidence="1">Uncharacterized protein</fullName>
    </submittedName>
</protein>
<dbReference type="AlphaFoldDB" id="A0A0D2LW32"/>
<accession>A0A0D2LW32</accession>
<proteinExistence type="predicted"/>
<evidence type="ECO:0000313" key="1">
    <source>
        <dbReference type="EMBL" id="KJA15058.1"/>
    </source>
</evidence>
<keyword evidence="2" id="KW-1185">Reference proteome</keyword>
<dbReference type="EMBL" id="KN817655">
    <property type="protein sequence ID" value="KJA15058.1"/>
    <property type="molecule type" value="Genomic_DNA"/>
</dbReference>
<dbReference type="Proteomes" id="UP000054270">
    <property type="component" value="Unassembled WGS sequence"/>
</dbReference>
<sequence length="173" mass="19484">MSHTPENNMQTIDVLLKHLERTMAQRASVDAALGAATAAQKRCREEIAELAAALRTIVKYRAGLNDHYLDEFERITQQRRDDVQPVKIICICQSDSPIIPFLFLRVKLYMRCKLRADISTRSARLVTLDCTAFFVEMELGLRVGGVPRFVVAAAPTACRPPEWAKGGWGHSYH</sequence>
<reference evidence="2" key="1">
    <citation type="submission" date="2014-04" db="EMBL/GenBank/DDBJ databases">
        <title>Evolutionary Origins and Diversification of the Mycorrhizal Mutualists.</title>
        <authorList>
            <consortium name="DOE Joint Genome Institute"/>
            <consortium name="Mycorrhizal Genomics Consortium"/>
            <person name="Kohler A."/>
            <person name="Kuo A."/>
            <person name="Nagy L.G."/>
            <person name="Floudas D."/>
            <person name="Copeland A."/>
            <person name="Barry K.W."/>
            <person name="Cichocki N."/>
            <person name="Veneault-Fourrey C."/>
            <person name="LaButti K."/>
            <person name="Lindquist E.A."/>
            <person name="Lipzen A."/>
            <person name="Lundell T."/>
            <person name="Morin E."/>
            <person name="Murat C."/>
            <person name="Riley R."/>
            <person name="Ohm R."/>
            <person name="Sun H."/>
            <person name="Tunlid A."/>
            <person name="Henrissat B."/>
            <person name="Grigoriev I.V."/>
            <person name="Hibbett D.S."/>
            <person name="Martin F."/>
        </authorList>
    </citation>
    <scope>NUCLEOTIDE SEQUENCE [LARGE SCALE GENOMIC DNA]</scope>
    <source>
        <strain evidence="2">FD-334 SS-4</strain>
    </source>
</reference>
<name>A0A0D2LW32_HYPSF</name>